<reference evidence="3 4" key="1">
    <citation type="submission" date="2024-09" db="EMBL/GenBank/DDBJ databases">
        <authorList>
            <person name="Sun Q."/>
            <person name="Mori K."/>
        </authorList>
    </citation>
    <scope>NUCLEOTIDE SEQUENCE [LARGE SCALE GENOMIC DNA]</scope>
    <source>
        <strain evidence="3 4">JCM 4414</strain>
    </source>
</reference>
<dbReference type="Pfam" id="PF02467">
    <property type="entry name" value="Whib"/>
    <property type="match status" value="1"/>
</dbReference>
<accession>A0ABV5QKQ1</accession>
<gene>
    <name evidence="3" type="ORF">ACFFTP_05420</name>
</gene>
<dbReference type="PROSITE" id="PS51674">
    <property type="entry name" value="4FE4S_WBL"/>
    <property type="match status" value="1"/>
</dbReference>
<sequence>MHLSDTSPWQAAAACAGLSPNVVFSRRGKEAAPALRACAVCPVSRECEAAVAPAESWFDGVCAGRLWRNGRPVKPRRRPGEAAAEAARAAEAEEAAELAAALDAAALETAGLDAAALDASALDAAVPSRADTPAPTRPRIGSDDRADARADGRTLVGAVLAGGPRG</sequence>
<organism evidence="3 4">
    <name type="scientific">Streptomyces roseoviridis</name>
    <dbReference type="NCBI Taxonomy" id="67361"/>
    <lineage>
        <taxon>Bacteria</taxon>
        <taxon>Bacillati</taxon>
        <taxon>Actinomycetota</taxon>
        <taxon>Actinomycetes</taxon>
        <taxon>Kitasatosporales</taxon>
        <taxon>Streptomycetaceae</taxon>
        <taxon>Streptomyces</taxon>
    </lineage>
</organism>
<dbReference type="RefSeq" id="WP_345486256.1">
    <property type="nucleotide sequence ID" value="NZ_BAAAWU010000001.1"/>
</dbReference>
<protein>
    <submittedName>
        <fullName evidence="3">WhiB family transcriptional regulator</fullName>
    </submittedName>
</protein>
<dbReference type="Proteomes" id="UP001589716">
    <property type="component" value="Unassembled WGS sequence"/>
</dbReference>
<dbReference type="InterPro" id="IPR034768">
    <property type="entry name" value="4FE4S_WBL"/>
</dbReference>
<keyword evidence="4" id="KW-1185">Reference proteome</keyword>
<evidence type="ECO:0000256" key="1">
    <source>
        <dbReference type="SAM" id="MobiDB-lite"/>
    </source>
</evidence>
<proteinExistence type="predicted"/>
<feature type="region of interest" description="Disordered" evidence="1">
    <location>
        <begin position="123"/>
        <end position="166"/>
    </location>
</feature>
<feature type="region of interest" description="Disordered" evidence="1">
    <location>
        <begin position="69"/>
        <end position="89"/>
    </location>
</feature>
<evidence type="ECO:0000313" key="4">
    <source>
        <dbReference type="Proteomes" id="UP001589716"/>
    </source>
</evidence>
<evidence type="ECO:0000313" key="3">
    <source>
        <dbReference type="EMBL" id="MFB9553634.1"/>
    </source>
</evidence>
<comment type="caution">
    <text evidence="3">The sequence shown here is derived from an EMBL/GenBank/DDBJ whole genome shotgun (WGS) entry which is preliminary data.</text>
</comment>
<evidence type="ECO:0000259" key="2">
    <source>
        <dbReference type="PROSITE" id="PS51674"/>
    </source>
</evidence>
<feature type="compositionally biased region" description="Basic and acidic residues" evidence="1">
    <location>
        <begin position="140"/>
        <end position="152"/>
    </location>
</feature>
<feature type="domain" description="4Fe-4S Wbl-type" evidence="2">
    <location>
        <begin position="14"/>
        <end position="72"/>
    </location>
</feature>
<name>A0ABV5QKQ1_9ACTN</name>
<dbReference type="EMBL" id="JBHMCT010000005">
    <property type="protein sequence ID" value="MFB9553634.1"/>
    <property type="molecule type" value="Genomic_DNA"/>
</dbReference>